<dbReference type="AlphaFoldDB" id="A0A7X4GEW8"/>
<dbReference type="RefSeq" id="WP_160985067.1">
    <property type="nucleotide sequence ID" value="NZ_WVTD01000003.1"/>
</dbReference>
<protein>
    <submittedName>
        <fullName evidence="2">ABC transporter</fullName>
    </submittedName>
</protein>
<name>A0A7X4GEW8_9SPHN</name>
<evidence type="ECO:0000313" key="3">
    <source>
        <dbReference type="Proteomes" id="UP000465810"/>
    </source>
</evidence>
<feature type="domain" description="ABC-type transport auxiliary lipoprotein component" evidence="1">
    <location>
        <begin position="53"/>
        <end position="205"/>
    </location>
</feature>
<dbReference type="Gene3D" id="3.40.50.10610">
    <property type="entry name" value="ABC-type transport auxiliary lipoprotein component"/>
    <property type="match status" value="1"/>
</dbReference>
<organism evidence="2 3">
    <name type="scientific">Novosphingobium silvae</name>
    <dbReference type="NCBI Taxonomy" id="2692619"/>
    <lineage>
        <taxon>Bacteria</taxon>
        <taxon>Pseudomonadati</taxon>
        <taxon>Pseudomonadota</taxon>
        <taxon>Alphaproteobacteria</taxon>
        <taxon>Sphingomonadales</taxon>
        <taxon>Sphingomonadaceae</taxon>
        <taxon>Novosphingobium</taxon>
    </lineage>
</organism>
<proteinExistence type="predicted"/>
<dbReference type="InterPro" id="IPR005586">
    <property type="entry name" value="ABC_trans_aux"/>
</dbReference>
<dbReference type="Proteomes" id="UP000465810">
    <property type="component" value="Unassembled WGS sequence"/>
</dbReference>
<evidence type="ECO:0000313" key="2">
    <source>
        <dbReference type="EMBL" id="MYL97338.1"/>
    </source>
</evidence>
<keyword evidence="3" id="KW-1185">Reference proteome</keyword>
<evidence type="ECO:0000259" key="1">
    <source>
        <dbReference type="Pfam" id="PF03886"/>
    </source>
</evidence>
<dbReference type="SUPFAM" id="SSF159594">
    <property type="entry name" value="XCC0632-like"/>
    <property type="match status" value="1"/>
</dbReference>
<accession>A0A7X4GEW8</accession>
<dbReference type="Pfam" id="PF03886">
    <property type="entry name" value="ABC_trans_aux"/>
    <property type="match status" value="1"/>
</dbReference>
<comment type="caution">
    <text evidence="2">The sequence shown here is derived from an EMBL/GenBank/DDBJ whole genome shotgun (WGS) entry which is preliminary data.</text>
</comment>
<sequence length="210" mass="22387">MGTAMYRLRSLGPRPVRKAGFMAIAAALTLSGCVSLGTKPPDELLRLTAAETSPAGAVASAQLSEAIVVLDPEADRGLDVLRVPVIVDASSVSYLKDALWIEKPTRQFRSLLAETLRARTGQLVVEGGDFEVTGRTLIGGRLIQMGYDAQKSAVVVRFDAMRTDRGAGPIQTRRFEAVVSNVEPKARPVGTALNTAANDVARQVADWIKG</sequence>
<reference evidence="2 3" key="1">
    <citation type="submission" date="2019-12" db="EMBL/GenBank/DDBJ databases">
        <authorList>
            <person name="Feng G."/>
            <person name="Zhu H."/>
        </authorList>
    </citation>
    <scope>NUCLEOTIDE SEQUENCE [LARGE SCALE GENOMIC DNA]</scope>
    <source>
        <strain evidence="2 3">FGD1</strain>
    </source>
</reference>
<dbReference type="EMBL" id="WVTD01000003">
    <property type="protein sequence ID" value="MYL97338.1"/>
    <property type="molecule type" value="Genomic_DNA"/>
</dbReference>
<gene>
    <name evidence="2" type="ORF">GR702_06060</name>
</gene>
<dbReference type="PROSITE" id="PS51257">
    <property type="entry name" value="PROKAR_LIPOPROTEIN"/>
    <property type="match status" value="1"/>
</dbReference>